<evidence type="ECO:0000256" key="6">
    <source>
        <dbReference type="ARBA" id="ARBA00022723"/>
    </source>
</evidence>
<comment type="function">
    <text evidence="13">CRISPR (clustered regularly interspaced short palindromic repeat) is an adaptive immune system that provides protection against mobile genetic elements (viruses, transposable elements and conjugative plasmids). CRISPR clusters contain sequences complementary to antecedent mobile elements and target invading nucleic acids. CRISPR clusters are transcribed and processed into CRISPR RNA (crRNA).</text>
</comment>
<gene>
    <name evidence="15" type="ORF">BFS26_00260</name>
</gene>
<dbReference type="InterPro" id="IPR051827">
    <property type="entry name" value="Cas4_exonuclease"/>
</dbReference>
<keyword evidence="5 13" id="KW-0540">Nuclease</keyword>
<comment type="similarity">
    <text evidence="2 13">Belongs to the CRISPR-associated exonuclease Cas4 family.</text>
</comment>
<proteinExistence type="inferred from homology"/>
<evidence type="ECO:0000256" key="13">
    <source>
        <dbReference type="RuleBase" id="RU365022"/>
    </source>
</evidence>
<evidence type="ECO:0000256" key="1">
    <source>
        <dbReference type="ARBA" id="ARBA00001966"/>
    </source>
</evidence>
<comment type="cofactor">
    <cofactor evidence="13">
        <name>Mg(2+)</name>
        <dbReference type="ChEBI" id="CHEBI:18420"/>
    </cofactor>
    <cofactor evidence="13">
        <name>Mn(2+)</name>
        <dbReference type="ChEBI" id="CHEBI:29035"/>
    </cofactor>
    <text evidence="13">Mg(2+) or Mn(2+) required for ssDNA cleavage activity.</text>
</comment>
<dbReference type="EC" id="3.1.12.1" evidence="3 13"/>
<evidence type="ECO:0000256" key="4">
    <source>
        <dbReference type="ARBA" id="ARBA00020049"/>
    </source>
</evidence>
<dbReference type="Pfam" id="PF01930">
    <property type="entry name" value="Cas_Cas4"/>
    <property type="match status" value="1"/>
</dbReference>
<reference evidence="15 16" key="1">
    <citation type="journal article" date="2016" name="BMC Microbiol.">
        <title>Fucosyllactose and L-fucose utilization of infant Bifidobacterium longum and Bifidobacterium kashiwanohense.</title>
        <authorList>
            <person name="Bunesova V."/>
            <person name="Lacroix C."/>
            <person name="Schwab C."/>
        </authorList>
    </citation>
    <scope>NUCLEOTIDE SEQUENCE [LARGE SCALE GENOMIC DNA]</scope>
    <source>
        <strain evidence="15 16">BSM11-5</strain>
    </source>
</reference>
<keyword evidence="11 13" id="KW-0051">Antiviral defense</keyword>
<dbReference type="Proteomes" id="UP000181801">
    <property type="component" value="Unassembled WGS sequence"/>
</dbReference>
<evidence type="ECO:0000256" key="11">
    <source>
        <dbReference type="ARBA" id="ARBA00023118"/>
    </source>
</evidence>
<keyword evidence="8 13" id="KW-0269">Exonuclease</keyword>
<name>A0A1S2W493_BIFLN</name>
<dbReference type="GO" id="GO:0004527">
    <property type="term" value="F:exonuclease activity"/>
    <property type="evidence" value="ECO:0007669"/>
    <property type="project" value="UniProtKB-KW"/>
</dbReference>
<dbReference type="NCBIfam" id="TIGR00372">
    <property type="entry name" value="cas4"/>
    <property type="match status" value="1"/>
</dbReference>
<dbReference type="PANTHER" id="PTHR36531">
    <property type="entry name" value="CRISPR-ASSOCIATED EXONUCLEASE CAS4"/>
    <property type="match status" value="1"/>
</dbReference>
<dbReference type="InterPro" id="IPR013343">
    <property type="entry name" value="CRISPR-assoc_prot_Cas4"/>
</dbReference>
<dbReference type="PANTHER" id="PTHR36531:SF6">
    <property type="entry name" value="DNA REPLICATION ATP-DEPENDENT HELICASE_NUCLEASE DNA2"/>
    <property type="match status" value="1"/>
</dbReference>
<comment type="cofactor">
    <cofactor evidence="13">
        <name>iron-sulfur cluster</name>
        <dbReference type="ChEBI" id="CHEBI:30408"/>
    </cofactor>
</comment>
<keyword evidence="12 13" id="KW-0464">Manganese</keyword>
<organism evidence="15 16">
    <name type="scientific">Bifidobacterium longum subsp. suis</name>
    <dbReference type="NCBI Taxonomy" id="1695"/>
    <lineage>
        <taxon>Bacteria</taxon>
        <taxon>Bacillati</taxon>
        <taxon>Actinomycetota</taxon>
        <taxon>Actinomycetes</taxon>
        <taxon>Bifidobacteriales</taxon>
        <taxon>Bifidobacteriaceae</taxon>
        <taxon>Bifidobacterium</taxon>
    </lineage>
</organism>
<dbReference type="InterPro" id="IPR022765">
    <property type="entry name" value="Dna2/Cas4_DUF83"/>
</dbReference>
<dbReference type="EMBL" id="MOAE01000002">
    <property type="protein sequence ID" value="OIN65365.1"/>
    <property type="molecule type" value="Genomic_DNA"/>
</dbReference>
<dbReference type="AlphaFoldDB" id="A0A1S2W493"/>
<sequence>MHAQSDYPEDDWLALSGLQHFAFCRRQWALIHIEQQWEDNYLTTAGSLEHDRAHDYSESETRGSLLIMRDLRVFSRRLGITGACDVVEFRQSEAGVPLHGRSGTWLPYPVEYKHGAPKQTDADRLQLCAEAMCLEEMLACAIPEGALFYQQTRHRERVSFDESLRNRIVTMTGEMHDLFARGHTPKVRPSKACRACSLHDVCLPKLVRTRSARQFIEEAVRGEVEIGEKSDHI</sequence>
<evidence type="ECO:0000313" key="16">
    <source>
        <dbReference type="Proteomes" id="UP000181801"/>
    </source>
</evidence>
<comment type="cofactor">
    <cofactor evidence="1">
        <name>[4Fe-4S] cluster</name>
        <dbReference type="ChEBI" id="CHEBI:49883"/>
    </cofactor>
</comment>
<evidence type="ECO:0000256" key="10">
    <source>
        <dbReference type="ARBA" id="ARBA00023014"/>
    </source>
</evidence>
<evidence type="ECO:0000256" key="9">
    <source>
        <dbReference type="ARBA" id="ARBA00023004"/>
    </source>
</evidence>
<feature type="domain" description="DUF83" evidence="14">
    <location>
        <begin position="17"/>
        <end position="203"/>
    </location>
</feature>
<dbReference type="Gene3D" id="3.90.320.10">
    <property type="match status" value="1"/>
</dbReference>
<keyword evidence="9 13" id="KW-0408">Iron</keyword>
<evidence type="ECO:0000313" key="15">
    <source>
        <dbReference type="EMBL" id="OIN65365.1"/>
    </source>
</evidence>
<dbReference type="GO" id="GO:0051536">
    <property type="term" value="F:iron-sulfur cluster binding"/>
    <property type="evidence" value="ECO:0007669"/>
    <property type="project" value="UniProtKB-KW"/>
</dbReference>
<keyword evidence="10 13" id="KW-0411">Iron-sulfur</keyword>
<evidence type="ECO:0000256" key="12">
    <source>
        <dbReference type="ARBA" id="ARBA00023211"/>
    </source>
</evidence>
<evidence type="ECO:0000256" key="8">
    <source>
        <dbReference type="ARBA" id="ARBA00022839"/>
    </source>
</evidence>
<keyword evidence="7 13" id="KW-0378">Hydrolase</keyword>
<dbReference type="InterPro" id="IPR011604">
    <property type="entry name" value="PDDEXK-like_dom_sf"/>
</dbReference>
<dbReference type="GO" id="GO:0046872">
    <property type="term" value="F:metal ion binding"/>
    <property type="evidence" value="ECO:0007669"/>
    <property type="project" value="UniProtKB-KW"/>
</dbReference>
<evidence type="ECO:0000256" key="5">
    <source>
        <dbReference type="ARBA" id="ARBA00022722"/>
    </source>
</evidence>
<evidence type="ECO:0000256" key="2">
    <source>
        <dbReference type="ARBA" id="ARBA00009189"/>
    </source>
</evidence>
<comment type="caution">
    <text evidence="15">The sequence shown here is derived from an EMBL/GenBank/DDBJ whole genome shotgun (WGS) entry which is preliminary data.</text>
</comment>
<dbReference type="RefSeq" id="WP_071474255.1">
    <property type="nucleotide sequence ID" value="NZ_CP169558.1"/>
</dbReference>
<keyword evidence="6 13" id="KW-0479">Metal-binding</keyword>
<evidence type="ECO:0000256" key="7">
    <source>
        <dbReference type="ARBA" id="ARBA00022801"/>
    </source>
</evidence>
<evidence type="ECO:0000256" key="3">
    <source>
        <dbReference type="ARBA" id="ARBA00012768"/>
    </source>
</evidence>
<evidence type="ECO:0000259" key="14">
    <source>
        <dbReference type="Pfam" id="PF01930"/>
    </source>
</evidence>
<protein>
    <recommendedName>
        <fullName evidence="4 13">CRISPR-associated exonuclease Cas4</fullName>
        <ecNumber evidence="3 13">3.1.12.1</ecNumber>
    </recommendedName>
</protein>
<accession>A0A1S2W493</accession>
<dbReference type="GO" id="GO:0051607">
    <property type="term" value="P:defense response to virus"/>
    <property type="evidence" value="ECO:0007669"/>
    <property type="project" value="UniProtKB-KW"/>
</dbReference>